<evidence type="ECO:0000313" key="3">
    <source>
        <dbReference type="Proteomes" id="UP000295453"/>
    </source>
</evidence>
<comment type="caution">
    <text evidence="2">The sequence shown here is derived from an EMBL/GenBank/DDBJ whole genome shotgun (WGS) entry which is preliminary data.</text>
</comment>
<dbReference type="PANTHER" id="PTHR43355:SF2">
    <property type="entry name" value="FLAVIN REDUCTASE (NADPH)"/>
    <property type="match status" value="1"/>
</dbReference>
<dbReference type="OrthoDB" id="3191258at2"/>
<dbReference type="SUPFAM" id="SSF51735">
    <property type="entry name" value="NAD(P)-binding Rossmann-fold domains"/>
    <property type="match status" value="1"/>
</dbReference>
<evidence type="ECO:0000259" key="1">
    <source>
        <dbReference type="Pfam" id="PF13460"/>
    </source>
</evidence>
<dbReference type="EMBL" id="SJZJ01000007">
    <property type="protein sequence ID" value="TCJ29860.1"/>
    <property type="molecule type" value="Genomic_DNA"/>
</dbReference>
<dbReference type="GO" id="GO:0016646">
    <property type="term" value="F:oxidoreductase activity, acting on the CH-NH group of donors, NAD or NADP as acceptor"/>
    <property type="evidence" value="ECO:0007669"/>
    <property type="project" value="TreeGrafter"/>
</dbReference>
<accession>A0A4R1CFC3</accession>
<dbReference type="Pfam" id="PF13460">
    <property type="entry name" value="NAD_binding_10"/>
    <property type="match status" value="1"/>
</dbReference>
<organism evidence="2 3">
    <name type="scientific">Nocardioides jejuensis</name>
    <dbReference type="NCBI Taxonomy" id="2502782"/>
    <lineage>
        <taxon>Bacteria</taxon>
        <taxon>Bacillati</taxon>
        <taxon>Actinomycetota</taxon>
        <taxon>Actinomycetes</taxon>
        <taxon>Propionibacteriales</taxon>
        <taxon>Nocardioidaceae</taxon>
        <taxon>Nocardioides</taxon>
    </lineage>
</organism>
<dbReference type="RefSeq" id="WP_131582263.1">
    <property type="nucleotide sequence ID" value="NZ_SJZJ01000007.1"/>
</dbReference>
<dbReference type="InterPro" id="IPR051606">
    <property type="entry name" value="Polyketide_Oxido-like"/>
</dbReference>
<dbReference type="Gene3D" id="3.40.50.720">
    <property type="entry name" value="NAD(P)-binding Rossmann-like Domain"/>
    <property type="match status" value="1"/>
</dbReference>
<name>A0A4R1CFC3_9ACTN</name>
<protein>
    <submittedName>
        <fullName evidence="2">NAD-dependent epimerase</fullName>
    </submittedName>
</protein>
<gene>
    <name evidence="2" type="ORF">EPD65_06030</name>
</gene>
<dbReference type="AlphaFoldDB" id="A0A4R1CFC3"/>
<dbReference type="InterPro" id="IPR036291">
    <property type="entry name" value="NAD(P)-bd_dom_sf"/>
</dbReference>
<keyword evidence="3" id="KW-1185">Reference proteome</keyword>
<sequence length="204" mass="21108">MTTIAIFGGTGYAGGHIAREAEARGHAVTIVSRSAETPGAIQGSLGDEAFVKQLAADHDQIVVATQPDGILEALPVLLGASRDGGARLSFVGGAGSTLVAEGGPQLVETPDFPEEYKGVALQHGAVLDALRADDSDADWFYVSPAAVFGAWAEGTATGSYRTSDDVLLVDAAGESKIGGADYAKAYVDEIENRAHVNKRFQVAY</sequence>
<dbReference type="Proteomes" id="UP000295453">
    <property type="component" value="Unassembled WGS sequence"/>
</dbReference>
<evidence type="ECO:0000313" key="2">
    <source>
        <dbReference type="EMBL" id="TCJ29860.1"/>
    </source>
</evidence>
<dbReference type="InterPro" id="IPR016040">
    <property type="entry name" value="NAD(P)-bd_dom"/>
</dbReference>
<reference evidence="2 3" key="1">
    <citation type="submission" date="2019-03" db="EMBL/GenBank/DDBJ databases">
        <authorList>
            <person name="Kim M.K.M."/>
        </authorList>
    </citation>
    <scope>NUCLEOTIDE SEQUENCE [LARGE SCALE GENOMIC DNA]</scope>
    <source>
        <strain evidence="2 3">18JY15-6</strain>
    </source>
</reference>
<dbReference type="PANTHER" id="PTHR43355">
    <property type="entry name" value="FLAVIN REDUCTASE (NADPH)"/>
    <property type="match status" value="1"/>
</dbReference>
<feature type="domain" description="NAD(P)-binding" evidence="1">
    <location>
        <begin position="8"/>
        <end position="162"/>
    </location>
</feature>
<proteinExistence type="predicted"/>